<feature type="chain" id="PRO_5043351539" description="Glycosyltransferase family 92 protein" evidence="5">
    <location>
        <begin position="21"/>
        <end position="632"/>
    </location>
</feature>
<feature type="compositionally biased region" description="Polar residues" evidence="4">
    <location>
        <begin position="256"/>
        <end position="268"/>
    </location>
</feature>
<dbReference type="EMBL" id="JALJOS010000006">
    <property type="protein sequence ID" value="KAK9838024.1"/>
    <property type="molecule type" value="Genomic_DNA"/>
</dbReference>
<gene>
    <name evidence="6" type="ORF">WJX74_009898</name>
</gene>
<evidence type="ECO:0000256" key="2">
    <source>
        <dbReference type="ARBA" id="ARBA00022692"/>
    </source>
</evidence>
<protein>
    <recommendedName>
        <fullName evidence="8">Glycosyltransferase family 92 protein</fullName>
    </recommendedName>
</protein>
<sequence length="632" mass="71070">MKARALVVILLLSVLHSCRASSRLPARSHRPKSNSQGVHAKAEQLPGLGGDSQFLSSLAAAPLTGPAEQIQGADKQDTSVAIFGSIDAEENATSSTSDGNADSPQASPADDQQQQMAKYASLVHQLNSQEFAEQLQSGPGKEGAYSTAMSQMVYHPAAELADIHAAEQPEQLHADELNGSDESSAVEDLKLLDQQAGQIIMQQQQQQQQEEKESSHQGRRMLQTLAHVHAVHDGSALKHSPAHQQEHPRELLDNPQHASPNDTSAQALSTEAPRLVACTLMKNEVPYLVEWIEFHRLMGFTHLAIYDDGSHDNSHLIERLYRQHGREYVSYDRQPEYVGDLIDPNDFEAHSRMRRVQAAGACLHKYKHLADWIIHLDIDEFVWSPRHKDLRTFFQTGIPQDNHILYAGATRFGAEHMRHRHTYTLEEVEVPDGSWEVQLTNPNGLQLLTNSHFHRAPDKRFGEPEELLKDSNEFCRMWKNQMGRMSPCMNDADGQYGKTFLRASHATGLWTHGGSVFGDFGWIQADDGTSLSSEIFPEPTKCPAPTCARSNPTNIHIYHYRSPSIEDDVKKSVDWRWSEHPEEGLHQSDDDYAASTWFYNQMRDVSLFQFAEALQQRMMPLLTPQATTRRSF</sequence>
<dbReference type="Pfam" id="PF13704">
    <property type="entry name" value="Glyco_tranf_2_4"/>
    <property type="match status" value="1"/>
</dbReference>
<evidence type="ECO:0008006" key="8">
    <source>
        <dbReference type="Google" id="ProtNLM"/>
    </source>
</evidence>
<proteinExistence type="predicted"/>
<evidence type="ECO:0000313" key="6">
    <source>
        <dbReference type="EMBL" id="KAK9838024.1"/>
    </source>
</evidence>
<keyword evidence="2" id="KW-0812">Transmembrane</keyword>
<evidence type="ECO:0000256" key="3">
    <source>
        <dbReference type="ARBA" id="ARBA00022989"/>
    </source>
</evidence>
<dbReference type="GO" id="GO:0016020">
    <property type="term" value="C:membrane"/>
    <property type="evidence" value="ECO:0007669"/>
    <property type="project" value="UniProtKB-SubCell"/>
</dbReference>
<keyword evidence="5" id="KW-0732">Signal</keyword>
<accession>A0AAW1RWB3</accession>
<dbReference type="Proteomes" id="UP001438707">
    <property type="component" value="Unassembled WGS sequence"/>
</dbReference>
<evidence type="ECO:0000313" key="7">
    <source>
        <dbReference type="Proteomes" id="UP001438707"/>
    </source>
</evidence>
<comment type="caution">
    <text evidence="6">The sequence shown here is derived from an EMBL/GenBank/DDBJ whole genome shotgun (WGS) entry which is preliminary data.</text>
</comment>
<feature type="region of interest" description="Disordered" evidence="4">
    <location>
        <begin position="90"/>
        <end position="117"/>
    </location>
</feature>
<feature type="region of interest" description="Disordered" evidence="4">
    <location>
        <begin position="234"/>
        <end position="268"/>
    </location>
</feature>
<feature type="compositionally biased region" description="Polar residues" evidence="4">
    <location>
        <begin position="91"/>
        <end position="100"/>
    </location>
</feature>
<evidence type="ECO:0000256" key="1">
    <source>
        <dbReference type="ARBA" id="ARBA00004167"/>
    </source>
</evidence>
<dbReference type="PANTHER" id="PTHR21461:SF69">
    <property type="entry name" value="GLYCOSYLTRANSFERASE FAMILY 92 PROTEIN"/>
    <property type="match status" value="1"/>
</dbReference>
<evidence type="ECO:0000256" key="4">
    <source>
        <dbReference type="SAM" id="MobiDB-lite"/>
    </source>
</evidence>
<dbReference type="GO" id="GO:0005737">
    <property type="term" value="C:cytoplasm"/>
    <property type="evidence" value="ECO:0007669"/>
    <property type="project" value="TreeGrafter"/>
</dbReference>
<keyword evidence="3" id="KW-1133">Transmembrane helix</keyword>
<feature type="region of interest" description="Disordered" evidence="4">
    <location>
        <begin position="22"/>
        <end position="46"/>
    </location>
</feature>
<feature type="compositionally biased region" description="Low complexity" evidence="4">
    <location>
        <begin position="101"/>
        <end position="115"/>
    </location>
</feature>
<organism evidence="6 7">
    <name type="scientific">Apatococcus lobatus</name>
    <dbReference type="NCBI Taxonomy" id="904363"/>
    <lineage>
        <taxon>Eukaryota</taxon>
        <taxon>Viridiplantae</taxon>
        <taxon>Chlorophyta</taxon>
        <taxon>core chlorophytes</taxon>
        <taxon>Trebouxiophyceae</taxon>
        <taxon>Chlorellales</taxon>
        <taxon>Chlorellaceae</taxon>
        <taxon>Apatococcus</taxon>
    </lineage>
</organism>
<feature type="signal peptide" evidence="5">
    <location>
        <begin position="1"/>
        <end position="20"/>
    </location>
</feature>
<dbReference type="PANTHER" id="PTHR21461">
    <property type="entry name" value="GLYCOSYLTRANSFERASE FAMILY 92 PROTEIN"/>
    <property type="match status" value="1"/>
</dbReference>
<name>A0AAW1RWB3_9CHLO</name>
<keyword evidence="3" id="KW-0472">Membrane</keyword>
<dbReference type="AlphaFoldDB" id="A0AAW1RWB3"/>
<keyword evidence="7" id="KW-1185">Reference proteome</keyword>
<reference evidence="6 7" key="1">
    <citation type="journal article" date="2024" name="Nat. Commun.">
        <title>Phylogenomics reveals the evolutionary origins of lichenization in chlorophyte algae.</title>
        <authorList>
            <person name="Puginier C."/>
            <person name="Libourel C."/>
            <person name="Otte J."/>
            <person name="Skaloud P."/>
            <person name="Haon M."/>
            <person name="Grisel S."/>
            <person name="Petersen M."/>
            <person name="Berrin J.G."/>
            <person name="Delaux P.M."/>
            <person name="Dal Grande F."/>
            <person name="Keller J."/>
        </authorList>
    </citation>
    <scope>NUCLEOTIDE SEQUENCE [LARGE SCALE GENOMIC DNA]</scope>
    <source>
        <strain evidence="6 7">SAG 2145</strain>
    </source>
</reference>
<comment type="subcellular location">
    <subcellularLocation>
        <location evidence="1">Membrane</location>
        <topology evidence="1">Single-pass membrane protein</topology>
    </subcellularLocation>
</comment>
<evidence type="ECO:0000256" key="5">
    <source>
        <dbReference type="SAM" id="SignalP"/>
    </source>
</evidence>
<dbReference type="GO" id="GO:0016757">
    <property type="term" value="F:glycosyltransferase activity"/>
    <property type="evidence" value="ECO:0007669"/>
    <property type="project" value="TreeGrafter"/>
</dbReference>